<protein>
    <submittedName>
        <fullName evidence="2">Uncharacterized protein</fullName>
    </submittedName>
</protein>
<dbReference type="EMBL" id="CP013386">
    <property type="protein sequence ID" value="AOJ00476.1"/>
    <property type="molecule type" value="Genomic_DNA"/>
</dbReference>
<sequence length="80" mass="9024">MRRHDARAFAPDSSRTAAAQCRIGEGRRAASRRPAAFGGTLHRQPPIPAPLAPRERPRHNRIRRARLAVFRVASKRLVPR</sequence>
<keyword evidence="3" id="KW-1185">Reference proteome</keyword>
<dbReference type="AlphaFoldDB" id="A0A1B4F9Y1"/>
<organism evidence="2 3">
    <name type="scientific">Burkholderia mayonis</name>
    <dbReference type="NCBI Taxonomy" id="1385591"/>
    <lineage>
        <taxon>Bacteria</taxon>
        <taxon>Pseudomonadati</taxon>
        <taxon>Pseudomonadota</taxon>
        <taxon>Betaproteobacteria</taxon>
        <taxon>Burkholderiales</taxon>
        <taxon>Burkholderiaceae</taxon>
        <taxon>Burkholderia</taxon>
        <taxon>pseudomallei group</taxon>
    </lineage>
</organism>
<feature type="region of interest" description="Disordered" evidence="1">
    <location>
        <begin position="1"/>
        <end position="60"/>
    </location>
</feature>
<reference evidence="2 3" key="1">
    <citation type="submission" date="2015-12" db="EMBL/GenBank/DDBJ databases">
        <title>Diversity of Burkholderia near neighbor genomes.</title>
        <authorList>
            <person name="Sahl J."/>
            <person name="Wagner D."/>
            <person name="Keim P."/>
        </authorList>
    </citation>
    <scope>NUCLEOTIDE SEQUENCE [LARGE SCALE GENOMIC DNA]</scope>
    <source>
        <strain evidence="2 3">BDU6</strain>
    </source>
</reference>
<proteinExistence type="predicted"/>
<dbReference type="KEGG" id="buu:WS70_00455"/>
<dbReference type="Proteomes" id="UP000062519">
    <property type="component" value="Chromosome 1"/>
</dbReference>
<accession>A0A1B4F9Y1</accession>
<name>A0A1B4F9Y1_9BURK</name>
<evidence type="ECO:0000313" key="3">
    <source>
        <dbReference type="Proteomes" id="UP000062519"/>
    </source>
</evidence>
<evidence type="ECO:0000256" key="1">
    <source>
        <dbReference type="SAM" id="MobiDB-lite"/>
    </source>
</evidence>
<gene>
    <name evidence="2" type="ORF">WS70_00455</name>
</gene>
<evidence type="ECO:0000313" key="2">
    <source>
        <dbReference type="EMBL" id="AOJ00476.1"/>
    </source>
</evidence>